<proteinExistence type="predicted"/>
<evidence type="ECO:0000313" key="1">
    <source>
        <dbReference type="EMBL" id="KAG7345552.1"/>
    </source>
</evidence>
<organism evidence="1 2">
    <name type="scientific">Nitzschia inconspicua</name>
    <dbReference type="NCBI Taxonomy" id="303405"/>
    <lineage>
        <taxon>Eukaryota</taxon>
        <taxon>Sar</taxon>
        <taxon>Stramenopiles</taxon>
        <taxon>Ochrophyta</taxon>
        <taxon>Bacillariophyta</taxon>
        <taxon>Bacillariophyceae</taxon>
        <taxon>Bacillariophycidae</taxon>
        <taxon>Bacillariales</taxon>
        <taxon>Bacillariaceae</taxon>
        <taxon>Nitzschia</taxon>
    </lineage>
</organism>
<dbReference type="EMBL" id="JAGRRH010000022">
    <property type="protein sequence ID" value="KAG7345552.1"/>
    <property type="molecule type" value="Genomic_DNA"/>
</dbReference>
<dbReference type="Proteomes" id="UP000693970">
    <property type="component" value="Unassembled WGS sequence"/>
</dbReference>
<name>A0A9K3PFD9_9STRA</name>
<comment type="caution">
    <text evidence="1">The sequence shown here is derived from an EMBL/GenBank/DDBJ whole genome shotgun (WGS) entry which is preliminary data.</text>
</comment>
<accession>A0A9K3PFD9</accession>
<reference evidence="1" key="2">
    <citation type="submission" date="2021-04" db="EMBL/GenBank/DDBJ databases">
        <authorList>
            <person name="Podell S."/>
        </authorList>
    </citation>
    <scope>NUCLEOTIDE SEQUENCE</scope>
    <source>
        <strain evidence="1">Hildebrandi</strain>
    </source>
</reference>
<gene>
    <name evidence="1" type="ORF">IV203_033083</name>
</gene>
<keyword evidence="2" id="KW-1185">Reference proteome</keyword>
<evidence type="ECO:0000313" key="2">
    <source>
        <dbReference type="Proteomes" id="UP000693970"/>
    </source>
</evidence>
<reference evidence="1" key="1">
    <citation type="journal article" date="2021" name="Sci. Rep.">
        <title>Diploid genomic architecture of Nitzschia inconspicua, an elite biomass production diatom.</title>
        <authorList>
            <person name="Oliver A."/>
            <person name="Podell S."/>
            <person name="Pinowska A."/>
            <person name="Traller J.C."/>
            <person name="Smith S.R."/>
            <person name="McClure R."/>
            <person name="Beliaev A."/>
            <person name="Bohutskyi P."/>
            <person name="Hill E.A."/>
            <person name="Rabines A."/>
            <person name="Zheng H."/>
            <person name="Allen L.Z."/>
            <person name="Kuo A."/>
            <person name="Grigoriev I.V."/>
            <person name="Allen A.E."/>
            <person name="Hazlebeck D."/>
            <person name="Allen E.E."/>
        </authorList>
    </citation>
    <scope>NUCLEOTIDE SEQUENCE</scope>
    <source>
        <strain evidence="1">Hildebrandi</strain>
    </source>
</reference>
<protein>
    <submittedName>
        <fullName evidence="1">Uncharacterized protein</fullName>
    </submittedName>
</protein>
<dbReference type="AlphaFoldDB" id="A0A9K3PFD9"/>
<sequence length="487" mass="53981">MNPIPFADDPVRGKPISLATGDVEGLDPGQWLSTSLVDYVLQTSLAGKLPDHVLIGSSNCSTYFHTYNSKLRNEDDTHCVQQMRDGLQPYAESRYRFISAACYDSHFFVVDITFDNRQPNVFERVNVFDSLSSTARRRATADIHPSVFTQADIDTFRVALRHGLSSNPGWATMDNIACYFPVLSMPAPPPPPSPPAIEISPPLFTSVGDAQLAVCGPRSLEVANVATERNTDAGPGMEFGPTEEPGQEQDPILDYEDNFFQDNFSSKGVVFGTVDDVLVAINEYQESSGNVLSTVRTRGNARTFVCISHANCPFCVKFGPMPKQEGISYKPENCTIRHRGAKVVSSKSGKRFKKRCKELLRGIVSDVAAHKHGPPTAMDVMKTGVHKKKTHLQYYQCYRGVREWKARKEITDPMSFQLLGPYVERFREQNPGSRAVMERGNDNRVKRLFICPPFSNEALLFVRPVASLDAAKNTGNADTAQNSNSVL</sequence>
<dbReference type="OrthoDB" id="54788at2759"/>